<evidence type="ECO:0000313" key="1">
    <source>
        <dbReference type="EMBL" id="KAI0036438.1"/>
    </source>
</evidence>
<dbReference type="EMBL" id="MU273471">
    <property type="protein sequence ID" value="KAI0036438.1"/>
    <property type="molecule type" value="Genomic_DNA"/>
</dbReference>
<name>A0ACB8QXK6_9AGAM</name>
<reference evidence="1" key="1">
    <citation type="submission" date="2021-02" db="EMBL/GenBank/DDBJ databases">
        <authorList>
            <consortium name="DOE Joint Genome Institute"/>
            <person name="Ahrendt S."/>
            <person name="Looney B.P."/>
            <person name="Miyauchi S."/>
            <person name="Morin E."/>
            <person name="Drula E."/>
            <person name="Courty P.E."/>
            <person name="Chicoki N."/>
            <person name="Fauchery L."/>
            <person name="Kohler A."/>
            <person name="Kuo A."/>
            <person name="Labutti K."/>
            <person name="Pangilinan J."/>
            <person name="Lipzen A."/>
            <person name="Riley R."/>
            <person name="Andreopoulos W."/>
            <person name="He G."/>
            <person name="Johnson J."/>
            <person name="Barry K.W."/>
            <person name="Grigoriev I.V."/>
            <person name="Nagy L."/>
            <person name="Hibbett D."/>
            <person name="Henrissat B."/>
            <person name="Matheny P.B."/>
            <person name="Labbe J."/>
            <person name="Martin F."/>
        </authorList>
    </citation>
    <scope>NUCLEOTIDE SEQUENCE</scope>
    <source>
        <strain evidence="1">EC-137</strain>
    </source>
</reference>
<reference evidence="1" key="2">
    <citation type="journal article" date="2022" name="New Phytol.">
        <title>Evolutionary transition to the ectomycorrhizal habit in the genomes of a hyperdiverse lineage of mushroom-forming fungi.</title>
        <authorList>
            <person name="Looney B."/>
            <person name="Miyauchi S."/>
            <person name="Morin E."/>
            <person name="Drula E."/>
            <person name="Courty P.E."/>
            <person name="Kohler A."/>
            <person name="Kuo A."/>
            <person name="LaButti K."/>
            <person name="Pangilinan J."/>
            <person name="Lipzen A."/>
            <person name="Riley R."/>
            <person name="Andreopoulos W."/>
            <person name="He G."/>
            <person name="Johnson J."/>
            <person name="Nolan M."/>
            <person name="Tritt A."/>
            <person name="Barry K.W."/>
            <person name="Grigoriev I.V."/>
            <person name="Nagy L.G."/>
            <person name="Hibbett D."/>
            <person name="Henrissat B."/>
            <person name="Matheny P.B."/>
            <person name="Labbe J."/>
            <person name="Martin F.M."/>
        </authorList>
    </citation>
    <scope>NUCLEOTIDE SEQUENCE</scope>
    <source>
        <strain evidence="1">EC-137</strain>
    </source>
</reference>
<organism evidence="1 2">
    <name type="scientific">Vararia minispora EC-137</name>
    <dbReference type="NCBI Taxonomy" id="1314806"/>
    <lineage>
        <taxon>Eukaryota</taxon>
        <taxon>Fungi</taxon>
        <taxon>Dikarya</taxon>
        <taxon>Basidiomycota</taxon>
        <taxon>Agaricomycotina</taxon>
        <taxon>Agaricomycetes</taxon>
        <taxon>Russulales</taxon>
        <taxon>Lachnocladiaceae</taxon>
        <taxon>Vararia</taxon>
    </lineage>
</organism>
<comment type="caution">
    <text evidence="1">The sequence shown here is derived from an EMBL/GenBank/DDBJ whole genome shotgun (WGS) entry which is preliminary data.</text>
</comment>
<accession>A0ACB8QXK6</accession>
<proteinExistence type="predicted"/>
<keyword evidence="2" id="KW-1185">Reference proteome</keyword>
<gene>
    <name evidence="1" type="ORF">K488DRAFT_82057</name>
</gene>
<dbReference type="Proteomes" id="UP000814128">
    <property type="component" value="Unassembled WGS sequence"/>
</dbReference>
<sequence>MARLSLILSIFVAITAFPAYRVRYLIQNALLPPRSLPDEYYRGPGACEVIRAPGVSSCEDERFWTHGETGERRVLVACDPGRFEWNTVLGPMNNADPRGSLWVLDVDTLVPQKVAFENFPETHTFHPLGFELTPGLSGVPSRMYVVNHARDASVLEEFEVEWDNPTRARWVRTLSDPSLPGPNSVAIASDGSLYVSNDHRFPLRHGLVPNALETFLALPIGHISHISFSSPSATPNFSTVASGIPFANGVALSRHENILAVASTTGTSVRLYSRNATTNVLTFMEEILVPFASDNVSFDDNDELLVAGHPDFPALIAMSKRVPGARSPSWVVALRKTDTEPGEEWDAQARLPASRKVPKPSGGWAMETVYQSSGQKGFAASTTALRDVGTGHVFIIGLYEDGVLVCKK</sequence>
<evidence type="ECO:0000313" key="2">
    <source>
        <dbReference type="Proteomes" id="UP000814128"/>
    </source>
</evidence>
<protein>
    <submittedName>
        <fullName evidence="1">Uncharacterized protein</fullName>
    </submittedName>
</protein>